<name>A0A373A310_9ACTN</name>
<keyword evidence="3" id="KW-1185">Reference proteome</keyword>
<protein>
    <submittedName>
        <fullName evidence="2">Uncharacterized protein</fullName>
    </submittedName>
</protein>
<feature type="compositionally biased region" description="Basic and acidic residues" evidence="1">
    <location>
        <begin position="20"/>
        <end position="33"/>
    </location>
</feature>
<evidence type="ECO:0000313" key="3">
    <source>
        <dbReference type="Proteomes" id="UP000263377"/>
    </source>
</evidence>
<evidence type="ECO:0000256" key="1">
    <source>
        <dbReference type="SAM" id="MobiDB-lite"/>
    </source>
</evidence>
<organism evidence="2 3">
    <name type="scientific">Kitasatospora xanthocidica</name>
    <dbReference type="NCBI Taxonomy" id="83382"/>
    <lineage>
        <taxon>Bacteria</taxon>
        <taxon>Bacillati</taxon>
        <taxon>Actinomycetota</taxon>
        <taxon>Actinomycetes</taxon>
        <taxon>Kitasatosporales</taxon>
        <taxon>Streptomycetaceae</taxon>
        <taxon>Kitasatospora</taxon>
    </lineage>
</organism>
<dbReference type="EMBL" id="QVIG01000001">
    <property type="protein sequence ID" value="RGD62010.1"/>
    <property type="molecule type" value="Genomic_DNA"/>
</dbReference>
<proteinExistence type="predicted"/>
<evidence type="ECO:0000313" key="2">
    <source>
        <dbReference type="EMBL" id="RGD62010.1"/>
    </source>
</evidence>
<comment type="caution">
    <text evidence="2">The sequence shown here is derived from an EMBL/GenBank/DDBJ whole genome shotgun (WGS) entry which is preliminary data.</text>
</comment>
<gene>
    <name evidence="2" type="ORF">DR950_33540</name>
</gene>
<feature type="region of interest" description="Disordered" evidence="1">
    <location>
        <begin position="17"/>
        <end position="43"/>
    </location>
</feature>
<sequence>MGHPTRTVRPVRLRLRSKSRPFEEHLHPRDGRGRFAHGPGAGLNPLLERIRAAAGRPSRAPRSEPHFDEEQHGLVFRDGQSERVAKAYKANVVEGITRDLRDMPDETLLLESDRVWLDKVRSGEAHAYEDHATGIANSVRPGDSPADASWTRVDADRVRELLRRDAVNQVVATWAMTSNDEDPGALALQETARDAFGLHPAADWPSTDQIARETAGQRAALGTGHAAILTAMWERTQNHLAEAQLGSLTVWRGVATPDGRPPAGWTADGSTLSDPLLRPLSAFSLDPDVAHGFATDEGPGFVMSAIVPAERVIATPATGLGCLDESEVVILAGPGTWHWQTAE</sequence>
<dbReference type="Proteomes" id="UP000263377">
    <property type="component" value="Unassembled WGS sequence"/>
</dbReference>
<accession>A0A373A310</accession>
<reference evidence="2 3" key="1">
    <citation type="submission" date="2018-08" db="EMBL/GenBank/DDBJ databases">
        <title>Diversity &amp; Physiological Properties of Lignin-Decomposing Actinobacteria from Soil.</title>
        <authorList>
            <person name="Roh S.G."/>
            <person name="Kim S.B."/>
        </authorList>
    </citation>
    <scope>NUCLEOTIDE SEQUENCE [LARGE SCALE GENOMIC DNA]</scope>
    <source>
        <strain evidence="2 3">MMS17-GH009</strain>
    </source>
</reference>
<dbReference type="AlphaFoldDB" id="A0A373A310"/>